<evidence type="ECO:0000256" key="5">
    <source>
        <dbReference type="ARBA" id="ARBA00023163"/>
    </source>
</evidence>
<dbReference type="SUPFAM" id="SSF46785">
    <property type="entry name" value="Winged helix' DNA-binding domain"/>
    <property type="match status" value="1"/>
</dbReference>
<dbReference type="SMART" id="SM00345">
    <property type="entry name" value="HTH_GNTR"/>
    <property type="match status" value="1"/>
</dbReference>
<protein>
    <submittedName>
        <fullName evidence="7">Transcriptional regulator, GntR family</fullName>
    </submittedName>
</protein>
<dbReference type="Proteomes" id="UP000196027">
    <property type="component" value="Chromosome"/>
</dbReference>
<dbReference type="PROSITE" id="PS50949">
    <property type="entry name" value="HTH_GNTR"/>
    <property type="match status" value="1"/>
</dbReference>
<evidence type="ECO:0000256" key="2">
    <source>
        <dbReference type="ARBA" id="ARBA00022898"/>
    </source>
</evidence>
<keyword evidence="4" id="KW-0238">DNA-binding</keyword>
<evidence type="ECO:0000259" key="6">
    <source>
        <dbReference type="PROSITE" id="PS50949"/>
    </source>
</evidence>
<evidence type="ECO:0000256" key="1">
    <source>
        <dbReference type="ARBA" id="ARBA00005384"/>
    </source>
</evidence>
<dbReference type="AlphaFoldDB" id="A0A1Y0IGX0"/>
<dbReference type="InterPro" id="IPR004839">
    <property type="entry name" value="Aminotransferase_I/II_large"/>
</dbReference>
<dbReference type="CDD" id="cd00609">
    <property type="entry name" value="AAT_like"/>
    <property type="match status" value="1"/>
</dbReference>
<dbReference type="InterPro" id="IPR015421">
    <property type="entry name" value="PyrdxlP-dep_Trfase_major"/>
</dbReference>
<dbReference type="GO" id="GO:0030170">
    <property type="term" value="F:pyridoxal phosphate binding"/>
    <property type="evidence" value="ECO:0007669"/>
    <property type="project" value="InterPro"/>
</dbReference>
<organism evidence="7 8">
    <name type="scientific">Oleiphilus messinensis</name>
    <dbReference type="NCBI Taxonomy" id="141451"/>
    <lineage>
        <taxon>Bacteria</taxon>
        <taxon>Pseudomonadati</taxon>
        <taxon>Pseudomonadota</taxon>
        <taxon>Gammaproteobacteria</taxon>
        <taxon>Oceanospirillales</taxon>
        <taxon>Oleiphilaceae</taxon>
        <taxon>Oleiphilus</taxon>
    </lineage>
</organism>
<dbReference type="InterPro" id="IPR036390">
    <property type="entry name" value="WH_DNA-bd_sf"/>
</dbReference>
<dbReference type="RefSeq" id="WP_087463796.1">
    <property type="nucleotide sequence ID" value="NZ_CP021425.1"/>
</dbReference>
<dbReference type="EMBL" id="CP021425">
    <property type="protein sequence ID" value="ARU59086.1"/>
    <property type="molecule type" value="Genomic_DNA"/>
</dbReference>
<dbReference type="GO" id="GO:0003677">
    <property type="term" value="F:DNA binding"/>
    <property type="evidence" value="ECO:0007669"/>
    <property type="project" value="UniProtKB-KW"/>
</dbReference>
<dbReference type="Pfam" id="PF00155">
    <property type="entry name" value="Aminotran_1_2"/>
    <property type="match status" value="1"/>
</dbReference>
<dbReference type="InterPro" id="IPR051446">
    <property type="entry name" value="HTH_trans_reg/aminotransferase"/>
</dbReference>
<feature type="domain" description="HTH gntR-type" evidence="6">
    <location>
        <begin position="18"/>
        <end position="86"/>
    </location>
</feature>
<evidence type="ECO:0000256" key="3">
    <source>
        <dbReference type="ARBA" id="ARBA00023015"/>
    </source>
</evidence>
<dbReference type="SUPFAM" id="SSF53383">
    <property type="entry name" value="PLP-dependent transferases"/>
    <property type="match status" value="1"/>
</dbReference>
<dbReference type="PANTHER" id="PTHR46577:SF1">
    <property type="entry name" value="HTH-TYPE TRANSCRIPTIONAL REGULATORY PROTEIN GABR"/>
    <property type="match status" value="1"/>
</dbReference>
<gene>
    <name evidence="7" type="ORF">OLMES_5102</name>
</gene>
<reference evidence="7 8" key="1">
    <citation type="submission" date="2017-05" db="EMBL/GenBank/DDBJ databases">
        <title>Genomic insights into alkan degradation activity of Oleiphilus messinensis.</title>
        <authorList>
            <person name="Kozyavkin S.A."/>
            <person name="Slesarev A.I."/>
            <person name="Golyshin P.N."/>
            <person name="Korzhenkov A."/>
            <person name="Golyshina O.N."/>
            <person name="Toshchakov S.V."/>
        </authorList>
    </citation>
    <scope>NUCLEOTIDE SEQUENCE [LARGE SCALE GENOMIC DNA]</scope>
    <source>
        <strain evidence="7 8">ME102</strain>
    </source>
</reference>
<sequence length="494" mass="54732">MKPVATLSDIQLQDGQSVPLFMQLYQEIRERILSGQWVAGTRLPASRKISQLLGVSRNTVTAAVDQLIAEGYLKSQQGAGTWVCEDLPDVYREVDGKLDTSSSKRAFSGSVSTYGQSLLRQGRRFPPGNGSFTPGVPALDLFPNDIWRRLSTRQRELRDCDLLGYSDIAGYAPLRKAVAAYLARSRAVRCTPDQVVITHGAQQALDLCARVLADPGQTVGIEDPGYVGARRAFVAAGLDVQGVPVDDQGLSVEALWQRFSAPDFRPTFLYTTPAHQYPLGAAMPLSRRMELLDWAEQVGCWMIEDDYDSEYHFNHRPIASLQGLCQHEQVIYLGSFSKTLFPALRLGYLVLPEHLVTSFTVAKNETSGESPAQTQAITADFLNEGFFDSHLKKMRVTYGERWRVMTACCEAKLVKWGRVRASQAGMHVVIELHRRINDQRLATQLRSAGIGVSPLSQYFWQEKPTSGMVLGFANSTPEQIVAGVDKIARVLSAF</sequence>
<name>A0A1Y0IGX0_9GAMM</name>
<keyword evidence="8" id="KW-1185">Reference proteome</keyword>
<dbReference type="KEGG" id="ome:OLMES_5102"/>
<keyword evidence="5" id="KW-0804">Transcription</keyword>
<evidence type="ECO:0000256" key="4">
    <source>
        <dbReference type="ARBA" id="ARBA00023125"/>
    </source>
</evidence>
<evidence type="ECO:0000313" key="7">
    <source>
        <dbReference type="EMBL" id="ARU59086.1"/>
    </source>
</evidence>
<dbReference type="InterPro" id="IPR015424">
    <property type="entry name" value="PyrdxlP-dep_Trfase"/>
</dbReference>
<dbReference type="Pfam" id="PF00392">
    <property type="entry name" value="GntR"/>
    <property type="match status" value="1"/>
</dbReference>
<dbReference type="OrthoDB" id="9808770at2"/>
<dbReference type="PRINTS" id="PR00035">
    <property type="entry name" value="HTHGNTR"/>
</dbReference>
<evidence type="ECO:0000313" key="8">
    <source>
        <dbReference type="Proteomes" id="UP000196027"/>
    </source>
</evidence>
<dbReference type="PANTHER" id="PTHR46577">
    <property type="entry name" value="HTH-TYPE TRANSCRIPTIONAL REGULATORY PROTEIN GABR"/>
    <property type="match status" value="1"/>
</dbReference>
<dbReference type="Gene3D" id="3.40.640.10">
    <property type="entry name" value="Type I PLP-dependent aspartate aminotransferase-like (Major domain)"/>
    <property type="match status" value="1"/>
</dbReference>
<keyword evidence="3" id="KW-0805">Transcription regulation</keyword>
<dbReference type="GO" id="GO:0003700">
    <property type="term" value="F:DNA-binding transcription factor activity"/>
    <property type="evidence" value="ECO:0007669"/>
    <property type="project" value="InterPro"/>
</dbReference>
<dbReference type="CDD" id="cd07377">
    <property type="entry name" value="WHTH_GntR"/>
    <property type="match status" value="1"/>
</dbReference>
<dbReference type="InterPro" id="IPR000524">
    <property type="entry name" value="Tscrpt_reg_HTH_GntR"/>
</dbReference>
<dbReference type="InterPro" id="IPR036388">
    <property type="entry name" value="WH-like_DNA-bd_sf"/>
</dbReference>
<keyword evidence="2" id="KW-0663">Pyridoxal phosphate</keyword>
<comment type="similarity">
    <text evidence="1">In the C-terminal section; belongs to the class-I pyridoxal-phosphate-dependent aminotransferase family.</text>
</comment>
<proteinExistence type="inferred from homology"/>
<dbReference type="Gene3D" id="1.10.10.10">
    <property type="entry name" value="Winged helix-like DNA-binding domain superfamily/Winged helix DNA-binding domain"/>
    <property type="match status" value="1"/>
</dbReference>
<accession>A0A1Y0IGX0</accession>